<sequence length="60" mass="7344">MTTVPIYYTLLPEKSLTILPLDVKKSMGYQKKAFFYKEFMASWTEYIHFFRFQPIYTVQY</sequence>
<protein>
    <submittedName>
        <fullName evidence="1">Uncharacterized protein</fullName>
    </submittedName>
</protein>
<reference evidence="1 2" key="1">
    <citation type="submission" date="2018-06" db="EMBL/GenBank/DDBJ databases">
        <title>Complete Genome Sequence of Bacillus velezensis DSYZ, a Plant Growth-Promoting Rhizobacterium with Antifungal Activity.</title>
        <authorList>
            <person name="Du B."/>
            <person name="Ding Y."/>
            <person name="Liu K."/>
            <person name="Yao L."/>
            <person name="Wang C."/>
            <person name="Li H."/>
            <person name="Liu H."/>
        </authorList>
    </citation>
    <scope>NUCLEOTIDE SEQUENCE [LARGE SCALE GENOMIC DNA]</scope>
    <source>
        <strain evidence="1 2">DSYZ</strain>
    </source>
</reference>
<dbReference type="AlphaFoldDB" id="A0ABC8D4X6"/>
<dbReference type="EMBL" id="CP030150">
    <property type="protein sequence ID" value="AWX71835.1"/>
    <property type="molecule type" value="Genomic_DNA"/>
</dbReference>
<organism evidence="1 2">
    <name type="scientific">Bacillus velezensis</name>
    <dbReference type="NCBI Taxonomy" id="492670"/>
    <lineage>
        <taxon>Bacteria</taxon>
        <taxon>Bacillati</taxon>
        <taxon>Bacillota</taxon>
        <taxon>Bacilli</taxon>
        <taxon>Bacillales</taxon>
        <taxon>Bacillaceae</taxon>
        <taxon>Bacillus</taxon>
        <taxon>Bacillus amyloliquefaciens group</taxon>
    </lineage>
</organism>
<evidence type="ECO:0000313" key="1">
    <source>
        <dbReference type="EMBL" id="AWX71835.1"/>
    </source>
</evidence>
<dbReference type="Proteomes" id="UP000250069">
    <property type="component" value="Chromosome"/>
</dbReference>
<name>A0ABC8D4X6_BACVE</name>
<accession>A0ABC8D4X6</accession>
<proteinExistence type="predicted"/>
<evidence type="ECO:0000313" key="2">
    <source>
        <dbReference type="Proteomes" id="UP000250069"/>
    </source>
</evidence>
<gene>
    <name evidence="1" type="ORF">BVDSYZ_07295</name>
</gene>